<dbReference type="OrthoDB" id="2717873at2"/>
<keyword evidence="1" id="KW-0812">Transmembrane</keyword>
<keyword evidence="1" id="KW-0472">Membrane</keyword>
<organism evidence="2 3">
    <name type="scientific">Streptomyces kanamyceticus</name>
    <dbReference type="NCBI Taxonomy" id="1967"/>
    <lineage>
        <taxon>Bacteria</taxon>
        <taxon>Bacillati</taxon>
        <taxon>Actinomycetota</taxon>
        <taxon>Actinomycetes</taxon>
        <taxon>Kitasatosporales</taxon>
        <taxon>Streptomycetaceae</taxon>
        <taxon>Streptomyces</taxon>
    </lineage>
</organism>
<dbReference type="KEGG" id="ska:CP970_27105"/>
<keyword evidence="3" id="KW-1185">Reference proteome</keyword>
<dbReference type="RefSeq" id="WP_079043956.1">
    <property type="nucleotide sequence ID" value="NZ_CP023699.1"/>
</dbReference>
<proteinExistence type="predicted"/>
<dbReference type="EMBL" id="CP023699">
    <property type="protein sequence ID" value="QEU94083.1"/>
    <property type="molecule type" value="Genomic_DNA"/>
</dbReference>
<feature type="transmembrane region" description="Helical" evidence="1">
    <location>
        <begin position="38"/>
        <end position="58"/>
    </location>
</feature>
<evidence type="ECO:0008006" key="4">
    <source>
        <dbReference type="Google" id="ProtNLM"/>
    </source>
</evidence>
<reference evidence="2 3" key="1">
    <citation type="submission" date="2017-09" db="EMBL/GenBank/DDBJ databases">
        <authorList>
            <person name="Lee N."/>
            <person name="Cho B.-K."/>
        </authorList>
    </citation>
    <scope>NUCLEOTIDE SEQUENCE [LARGE SCALE GENOMIC DNA]</scope>
    <source>
        <strain evidence="2 3">ATCC 12853</strain>
    </source>
</reference>
<sequence>MTTSTSLTTPRPPAGRLRTAWRKAHAPVPGVPRWARNAAYAVPLVVLPSTIWRLGAAFSPDADGKDGNLPSWLPGEVYVFLLSALSELLAFAAVGLVAAWGEVFPRWIPWLGGRRVRPLTAVVPAALGAFVLTVMWTALIIGDAMNVTVRGDESPADYPGNQGGWDGILFYAGYLPLVLWGPLLGAVTVAYWRRRVSGSTRTR</sequence>
<gene>
    <name evidence="2" type="ORF">CP970_27105</name>
</gene>
<evidence type="ECO:0000313" key="3">
    <source>
        <dbReference type="Proteomes" id="UP000325529"/>
    </source>
</evidence>
<feature type="transmembrane region" description="Helical" evidence="1">
    <location>
        <begin position="168"/>
        <end position="192"/>
    </location>
</feature>
<dbReference type="AlphaFoldDB" id="A0A5J6GG55"/>
<protein>
    <recommendedName>
        <fullName evidence="4">DUF3995 domain-containing protein</fullName>
    </recommendedName>
</protein>
<feature type="transmembrane region" description="Helical" evidence="1">
    <location>
        <begin position="121"/>
        <end position="141"/>
    </location>
</feature>
<dbReference type="Proteomes" id="UP000325529">
    <property type="component" value="Chromosome"/>
</dbReference>
<evidence type="ECO:0000313" key="2">
    <source>
        <dbReference type="EMBL" id="QEU94083.1"/>
    </source>
</evidence>
<evidence type="ECO:0000256" key="1">
    <source>
        <dbReference type="SAM" id="Phobius"/>
    </source>
</evidence>
<feature type="transmembrane region" description="Helical" evidence="1">
    <location>
        <begin position="78"/>
        <end position="100"/>
    </location>
</feature>
<name>A0A5J6GG55_STRKN</name>
<keyword evidence="1" id="KW-1133">Transmembrane helix</keyword>
<accession>A0A5J6GG55</accession>